<dbReference type="InterPro" id="IPR046960">
    <property type="entry name" value="PPR_At4g14850-like_plant"/>
</dbReference>
<feature type="repeat" description="PPR" evidence="2">
    <location>
        <begin position="5"/>
        <end position="39"/>
    </location>
</feature>
<protein>
    <recommendedName>
        <fullName evidence="5">Pentatricopeptide repeat-containing protein</fullName>
    </recommendedName>
</protein>
<dbReference type="GO" id="GO:0009451">
    <property type="term" value="P:RNA modification"/>
    <property type="evidence" value="ECO:0007669"/>
    <property type="project" value="InterPro"/>
</dbReference>
<evidence type="ECO:0008006" key="5">
    <source>
        <dbReference type="Google" id="ProtNLM"/>
    </source>
</evidence>
<keyword evidence="1" id="KW-0677">Repeat</keyword>
<reference evidence="3 4" key="1">
    <citation type="submission" date="2019-01" db="EMBL/GenBank/DDBJ databases">
        <title>Sequencing of cultivated peanut Arachis hypogaea provides insights into genome evolution and oil improvement.</title>
        <authorList>
            <person name="Chen X."/>
        </authorList>
    </citation>
    <scope>NUCLEOTIDE SEQUENCE [LARGE SCALE GENOMIC DNA]</scope>
    <source>
        <strain evidence="4">cv. Fuhuasheng</strain>
        <tissue evidence="3">Leaves</tissue>
    </source>
</reference>
<dbReference type="Pfam" id="PF13041">
    <property type="entry name" value="PPR_2"/>
    <property type="match status" value="3"/>
</dbReference>
<feature type="repeat" description="PPR" evidence="2">
    <location>
        <begin position="106"/>
        <end position="140"/>
    </location>
</feature>
<dbReference type="Gene3D" id="1.25.40.10">
    <property type="entry name" value="Tetratricopeptide repeat domain"/>
    <property type="match status" value="3"/>
</dbReference>
<dbReference type="Pfam" id="PF01535">
    <property type="entry name" value="PPR"/>
    <property type="match status" value="1"/>
</dbReference>
<dbReference type="GO" id="GO:0003723">
    <property type="term" value="F:RNA binding"/>
    <property type="evidence" value="ECO:0007669"/>
    <property type="project" value="InterPro"/>
</dbReference>
<evidence type="ECO:0000313" key="4">
    <source>
        <dbReference type="Proteomes" id="UP000289738"/>
    </source>
</evidence>
<dbReference type="PROSITE" id="PS51375">
    <property type="entry name" value="PPR"/>
    <property type="match status" value="4"/>
</dbReference>
<dbReference type="FunFam" id="1.25.40.10:FF:001218">
    <property type="entry name" value="Pentatricopeptide repeat-containing protein, mitochondrial"/>
    <property type="match status" value="1"/>
</dbReference>
<feature type="repeat" description="PPR" evidence="2">
    <location>
        <begin position="176"/>
        <end position="206"/>
    </location>
</feature>
<organism evidence="3 4">
    <name type="scientific">Arachis hypogaea</name>
    <name type="common">Peanut</name>
    <dbReference type="NCBI Taxonomy" id="3818"/>
    <lineage>
        <taxon>Eukaryota</taxon>
        <taxon>Viridiplantae</taxon>
        <taxon>Streptophyta</taxon>
        <taxon>Embryophyta</taxon>
        <taxon>Tracheophyta</taxon>
        <taxon>Spermatophyta</taxon>
        <taxon>Magnoliopsida</taxon>
        <taxon>eudicotyledons</taxon>
        <taxon>Gunneridae</taxon>
        <taxon>Pentapetalae</taxon>
        <taxon>rosids</taxon>
        <taxon>fabids</taxon>
        <taxon>Fabales</taxon>
        <taxon>Fabaceae</taxon>
        <taxon>Papilionoideae</taxon>
        <taxon>50 kb inversion clade</taxon>
        <taxon>dalbergioids sensu lato</taxon>
        <taxon>Dalbergieae</taxon>
        <taxon>Pterocarpus clade</taxon>
        <taxon>Arachis</taxon>
    </lineage>
</organism>
<dbReference type="NCBIfam" id="TIGR00756">
    <property type="entry name" value="PPR"/>
    <property type="match status" value="4"/>
</dbReference>
<feature type="repeat" description="PPR" evidence="2">
    <location>
        <begin position="207"/>
        <end position="241"/>
    </location>
</feature>
<dbReference type="PANTHER" id="PTHR47926:SF347">
    <property type="entry name" value="PENTATRICOPEPTIDE REPEAT-CONTAINING PROTEIN"/>
    <property type="match status" value="1"/>
</dbReference>
<dbReference type="Proteomes" id="UP000289738">
    <property type="component" value="Chromosome B03"/>
</dbReference>
<accession>A0A445A6B5</accession>
<dbReference type="InterPro" id="IPR002885">
    <property type="entry name" value="PPR_rpt"/>
</dbReference>
<dbReference type="PANTHER" id="PTHR47926">
    <property type="entry name" value="PENTATRICOPEPTIDE REPEAT-CONTAINING PROTEIN"/>
    <property type="match status" value="1"/>
</dbReference>
<dbReference type="EMBL" id="SDMP01000013">
    <property type="protein sequence ID" value="RYR21993.1"/>
    <property type="molecule type" value="Genomic_DNA"/>
</dbReference>
<dbReference type="FunFam" id="1.25.40.10:FF:000073">
    <property type="entry name" value="Pentatricopeptide repeat-containing protein chloroplastic"/>
    <property type="match status" value="1"/>
</dbReference>
<dbReference type="InterPro" id="IPR011990">
    <property type="entry name" value="TPR-like_helical_dom_sf"/>
</dbReference>
<sequence length="297" mass="33048">MHTSNVVAWNAMISGHAKRGHHKEAIEFFLEMRKCGIKSSRSTLVSVLSAIAGLAALDYGLLVHGEAIKQGLDSSIYVGSSLISMYGKYKMLDAAKQVFDVMSEKNMVTWNAMLGVYAQNGYSSHVMELFLDMTRRTIEPDEFTFTSILSSCACFESLEIGRQVHLVVIKRSFANNLFVSNALVDMYAKAGALKEARKQFERMKTRDNISWNAIIVGYVQEEEEIDAFKLFNRMRLHGTVPNEVALASILSACGNVKLLEAGLQFHCLAVKLGLETNLFVGSSLIDMYSKCWSIEDA</sequence>
<dbReference type="AlphaFoldDB" id="A0A445A6B5"/>
<keyword evidence="4" id="KW-1185">Reference proteome</keyword>
<gene>
    <name evidence="3" type="ORF">Ahy_B03g067288</name>
</gene>
<evidence type="ECO:0000313" key="3">
    <source>
        <dbReference type="EMBL" id="RYR21993.1"/>
    </source>
</evidence>
<comment type="caution">
    <text evidence="3">The sequence shown here is derived from an EMBL/GenBank/DDBJ whole genome shotgun (WGS) entry which is preliminary data.</text>
</comment>
<evidence type="ECO:0000256" key="1">
    <source>
        <dbReference type="ARBA" id="ARBA00022737"/>
    </source>
</evidence>
<proteinExistence type="predicted"/>
<evidence type="ECO:0000256" key="2">
    <source>
        <dbReference type="PROSITE-ProRule" id="PRU00708"/>
    </source>
</evidence>
<name>A0A445A6B5_ARAHY</name>